<evidence type="ECO:0000313" key="3">
    <source>
        <dbReference type="Proteomes" id="UP000248857"/>
    </source>
</evidence>
<proteinExistence type="predicted"/>
<gene>
    <name evidence="2" type="ORF">C1752_04318</name>
</gene>
<comment type="caution">
    <text evidence="2">The sequence shown here is derived from an EMBL/GenBank/DDBJ whole genome shotgun (WGS) entry which is preliminary data.</text>
</comment>
<reference evidence="2 3" key="1">
    <citation type="journal article" date="2018" name="Sci. Rep.">
        <title>A novel species of the marine cyanobacterium Acaryochloris with a unique pigment content and lifestyle.</title>
        <authorList>
            <person name="Partensky F."/>
            <person name="Six C."/>
            <person name="Ratin M."/>
            <person name="Garczarek L."/>
            <person name="Vaulot D."/>
            <person name="Probert I."/>
            <person name="Calteau A."/>
            <person name="Gourvil P."/>
            <person name="Marie D."/>
            <person name="Grebert T."/>
            <person name="Bouchier C."/>
            <person name="Le Panse S."/>
            <person name="Gachenot M."/>
            <person name="Rodriguez F."/>
            <person name="Garrido J.L."/>
        </authorList>
    </citation>
    <scope>NUCLEOTIDE SEQUENCE [LARGE SCALE GENOMIC DNA]</scope>
    <source>
        <strain evidence="2 3">RCC1774</strain>
    </source>
</reference>
<evidence type="ECO:0000256" key="1">
    <source>
        <dbReference type="SAM" id="MobiDB-lite"/>
    </source>
</evidence>
<dbReference type="OrthoDB" id="564985at2"/>
<dbReference type="RefSeq" id="WP_146242376.1">
    <property type="nucleotide sequence ID" value="NZ_CAWNWM010000013.1"/>
</dbReference>
<feature type="compositionally biased region" description="Polar residues" evidence="1">
    <location>
        <begin position="313"/>
        <end position="324"/>
    </location>
</feature>
<feature type="region of interest" description="Disordered" evidence="1">
    <location>
        <begin position="199"/>
        <end position="223"/>
    </location>
</feature>
<feature type="region of interest" description="Disordered" evidence="1">
    <location>
        <begin position="313"/>
        <end position="350"/>
    </location>
</feature>
<keyword evidence="3" id="KW-1185">Reference proteome</keyword>
<dbReference type="SUPFAM" id="SSF160246">
    <property type="entry name" value="EspE N-terminal domain-like"/>
    <property type="match status" value="1"/>
</dbReference>
<dbReference type="AlphaFoldDB" id="A0A2W1JP14"/>
<evidence type="ECO:0000313" key="2">
    <source>
        <dbReference type="EMBL" id="PZD71894.1"/>
    </source>
</evidence>
<dbReference type="Proteomes" id="UP000248857">
    <property type="component" value="Unassembled WGS sequence"/>
</dbReference>
<dbReference type="InterPro" id="IPR037257">
    <property type="entry name" value="T2SS_E_N_sf"/>
</dbReference>
<organism evidence="2 3">
    <name type="scientific">Acaryochloris thomasi RCC1774</name>
    <dbReference type="NCBI Taxonomy" id="1764569"/>
    <lineage>
        <taxon>Bacteria</taxon>
        <taxon>Bacillati</taxon>
        <taxon>Cyanobacteriota</taxon>
        <taxon>Cyanophyceae</taxon>
        <taxon>Acaryochloridales</taxon>
        <taxon>Acaryochloridaceae</taxon>
        <taxon>Acaryochloris</taxon>
        <taxon>Acaryochloris thomasi</taxon>
    </lineage>
</organism>
<sequence>MIVGAPPPQLLCAVRLFMDNVTLICTFIQQIVNQQPAFLYNSELRIEPVSDALQLVAASGGLVAASQALNGVAQVAVRHQSSHWNTVHTAMAEAGFLPTGKSRMAGFYDYQSIAVPAGYQVRFTDALDILQAWWSYKNPVKMRPIMAMLILHRGHWYAIQDLTCQQGTLLIHTLKDTLKLYPLDRIIWLQKGASQPVPAKAQKTSSARSTAVSASNPPEQLEPLPISHSKKIGSYLVEAALLTTAQTEVVLCDQQATGMRFGEILVKRGWLKEETIEFLMKNVILPQRAAARREAGLATQKIRRRVARKIPISTPSQSTRVSVHSRSKPVVTKSEEPLSSHPKPPPTADALHNRETLITRQIPDFIDLPAQAAVALHNRETLVTYDLDLEDSNSWDDSELV</sequence>
<accession>A0A2W1JP14</accession>
<dbReference type="EMBL" id="PQWO01000013">
    <property type="protein sequence ID" value="PZD71894.1"/>
    <property type="molecule type" value="Genomic_DNA"/>
</dbReference>
<protein>
    <submittedName>
        <fullName evidence="2">Uncharacterized protein</fullName>
    </submittedName>
</protein>
<feature type="compositionally biased region" description="Low complexity" evidence="1">
    <location>
        <begin position="204"/>
        <end position="215"/>
    </location>
</feature>
<name>A0A2W1JP14_9CYAN</name>